<protein>
    <submittedName>
        <fullName evidence="2">Uncharacterized protein</fullName>
    </submittedName>
</protein>
<dbReference type="OrthoDB" id="3541690at2"/>
<feature type="region of interest" description="Disordered" evidence="1">
    <location>
        <begin position="258"/>
        <end position="291"/>
    </location>
</feature>
<accession>A0A1H4M6J5</accession>
<name>A0A1H4M6J5_9MICO</name>
<sequence length="291" mass="31633">MGDGASMDAALSDAAAELYAGPLDEFTKRRTALANAAEKLVAARIRKLPKPVVAAWVINMLARRDPDRLGELAELGERIAEAQDELDADRLRATGRERARLVPAITRDAVALAEELERSVGEGIAREVEQTLEAAAVNRAVADAVRGGLLVKAPLTADADDGDIAAAVALSADATPQPKAVKGRASKRDDLARKRRETAENAVAEAESEAASAEADDAELTARLDKARGERHELEAQRDDLERQLQELARRLDALDDDIDTLEGHRDDTHERVQQSRRELRAARQALRKLR</sequence>
<gene>
    <name evidence="2" type="ORF">SAMN04489806_1760</name>
</gene>
<dbReference type="EMBL" id="FNRY01000001">
    <property type="protein sequence ID" value="SEB78115.1"/>
    <property type="molecule type" value="Genomic_DNA"/>
</dbReference>
<dbReference type="Gene3D" id="1.10.287.1490">
    <property type="match status" value="1"/>
</dbReference>
<dbReference type="Proteomes" id="UP000199183">
    <property type="component" value="Unassembled WGS sequence"/>
</dbReference>
<keyword evidence="3" id="KW-1185">Reference proteome</keyword>
<reference evidence="2 3" key="1">
    <citation type="submission" date="2016-10" db="EMBL/GenBank/DDBJ databases">
        <authorList>
            <person name="de Groot N.N."/>
        </authorList>
    </citation>
    <scope>NUCLEOTIDE SEQUENCE [LARGE SCALE GENOMIC DNA]</scope>
    <source>
        <strain evidence="2 3">DSM 21799</strain>
    </source>
</reference>
<evidence type="ECO:0000313" key="2">
    <source>
        <dbReference type="EMBL" id="SEB78115.1"/>
    </source>
</evidence>
<dbReference type="SUPFAM" id="SSF57997">
    <property type="entry name" value="Tropomyosin"/>
    <property type="match status" value="1"/>
</dbReference>
<organism evidence="2 3">
    <name type="scientific">Paramicrobacterium humi</name>
    <dbReference type="NCBI Taxonomy" id="640635"/>
    <lineage>
        <taxon>Bacteria</taxon>
        <taxon>Bacillati</taxon>
        <taxon>Actinomycetota</taxon>
        <taxon>Actinomycetes</taxon>
        <taxon>Micrococcales</taxon>
        <taxon>Microbacteriaceae</taxon>
        <taxon>Paramicrobacterium</taxon>
    </lineage>
</organism>
<evidence type="ECO:0000256" key="1">
    <source>
        <dbReference type="SAM" id="MobiDB-lite"/>
    </source>
</evidence>
<dbReference type="AlphaFoldDB" id="A0A1H4M6J5"/>
<proteinExistence type="predicted"/>
<dbReference type="RefSeq" id="WP_143034012.1">
    <property type="nucleotide sequence ID" value="NZ_FNRY01000001.1"/>
</dbReference>
<evidence type="ECO:0000313" key="3">
    <source>
        <dbReference type="Proteomes" id="UP000199183"/>
    </source>
</evidence>
<feature type="compositionally biased region" description="Basic and acidic residues" evidence="1">
    <location>
        <begin position="262"/>
        <end position="282"/>
    </location>
</feature>
<dbReference type="STRING" id="640635.SAMN04489806_1760"/>